<dbReference type="EMBL" id="FNEK01000036">
    <property type="protein sequence ID" value="SDK28439.1"/>
    <property type="molecule type" value="Genomic_DNA"/>
</dbReference>
<gene>
    <name evidence="3" type="ORF">SAMN04488026_103633</name>
</gene>
<keyword evidence="1 2" id="KW-0732">Signal</keyword>
<dbReference type="OrthoDB" id="8673316at2"/>
<dbReference type="InterPro" id="IPR006059">
    <property type="entry name" value="SBP"/>
</dbReference>
<name>A0A1G9AM35_9RHOB</name>
<dbReference type="SUPFAM" id="SSF53850">
    <property type="entry name" value="Periplasmic binding protein-like II"/>
    <property type="match status" value="1"/>
</dbReference>
<dbReference type="AlphaFoldDB" id="A0A1G9AM35"/>
<dbReference type="Pfam" id="PF01547">
    <property type="entry name" value="SBP_bac_1"/>
    <property type="match status" value="1"/>
</dbReference>
<evidence type="ECO:0000313" key="3">
    <source>
        <dbReference type="EMBL" id="SDK28439.1"/>
    </source>
</evidence>
<feature type="signal peptide" evidence="2">
    <location>
        <begin position="1"/>
        <end position="22"/>
    </location>
</feature>
<feature type="chain" id="PRO_5011787360" evidence="2">
    <location>
        <begin position="23"/>
        <end position="345"/>
    </location>
</feature>
<dbReference type="STRING" id="571298.SAMN04488026_103633"/>
<dbReference type="Proteomes" id="UP000199382">
    <property type="component" value="Unassembled WGS sequence"/>
</dbReference>
<evidence type="ECO:0000313" key="4">
    <source>
        <dbReference type="Proteomes" id="UP000199382"/>
    </source>
</evidence>
<evidence type="ECO:0000256" key="2">
    <source>
        <dbReference type="SAM" id="SignalP"/>
    </source>
</evidence>
<accession>A0A1G9AM35</accession>
<dbReference type="PANTHER" id="PTHR30006:SF25">
    <property type="entry name" value="PHOSPHOGLYCERATE TRANSPORT REGULATORY PROTEIN PGTC"/>
    <property type="match status" value="1"/>
</dbReference>
<dbReference type="Gene3D" id="3.40.190.10">
    <property type="entry name" value="Periplasmic binding protein-like II"/>
    <property type="match status" value="2"/>
</dbReference>
<dbReference type="RefSeq" id="WP_093158591.1">
    <property type="nucleotide sequence ID" value="NZ_FNEK01000036.1"/>
</dbReference>
<reference evidence="3 4" key="1">
    <citation type="submission" date="2016-10" db="EMBL/GenBank/DDBJ databases">
        <authorList>
            <person name="de Groot N.N."/>
        </authorList>
    </citation>
    <scope>NUCLEOTIDE SEQUENCE [LARGE SCALE GENOMIC DNA]</scope>
    <source>
        <strain evidence="3 4">DSM 25294</strain>
    </source>
</reference>
<sequence length="345" mass="37712">MRLARLAPVLITLITLGTAARAFESEAHVIYEAAPGSPVLRILSTTDIEIFEPMLRAFQESNPGTTIDYTVASSTEMMNALMSEGQAFDVALSSAMDLQTKLANDGMARSHVSTATSRLPDWANWRDQVFAFTQEAATLVVSPAAFEGLARPRNRQDLITLLREHPERFRGRIGTYDIRSSGAGYLFATQDARTSEIFWRLMEVMGGLGTHLYCCSAEMISDVASGKLAFAYNALGSYAEPRQAAGEAIEIVMPEDFVTVMHRTALIPASSRSPGLGGAFVDFLLEAAWSGDPPDYYPFATVNPRASDETPSLRPIRIGPGLLVYLDDLKRASFSKAWLDAVVRE</sequence>
<organism evidence="3 4">
    <name type="scientific">Aliiruegeria lutimaris</name>
    <dbReference type="NCBI Taxonomy" id="571298"/>
    <lineage>
        <taxon>Bacteria</taxon>
        <taxon>Pseudomonadati</taxon>
        <taxon>Pseudomonadota</taxon>
        <taxon>Alphaproteobacteria</taxon>
        <taxon>Rhodobacterales</taxon>
        <taxon>Roseobacteraceae</taxon>
        <taxon>Aliiruegeria</taxon>
    </lineage>
</organism>
<dbReference type="PANTHER" id="PTHR30006">
    <property type="entry name" value="THIAMINE-BINDING PERIPLASMIC PROTEIN-RELATED"/>
    <property type="match status" value="1"/>
</dbReference>
<evidence type="ECO:0000256" key="1">
    <source>
        <dbReference type="ARBA" id="ARBA00022729"/>
    </source>
</evidence>
<protein>
    <submittedName>
        <fullName evidence="3">Iron(III) transport system substrate-binding protein</fullName>
    </submittedName>
</protein>
<keyword evidence="4" id="KW-1185">Reference proteome</keyword>
<proteinExistence type="predicted"/>
<dbReference type="GO" id="GO:0030288">
    <property type="term" value="C:outer membrane-bounded periplasmic space"/>
    <property type="evidence" value="ECO:0007669"/>
    <property type="project" value="TreeGrafter"/>
</dbReference>